<dbReference type="Pfam" id="PF04134">
    <property type="entry name" value="DCC1-like"/>
    <property type="match status" value="1"/>
</dbReference>
<dbReference type="Proteomes" id="UP000638014">
    <property type="component" value="Unassembled WGS sequence"/>
</dbReference>
<evidence type="ECO:0000313" key="2">
    <source>
        <dbReference type="Proteomes" id="UP000638014"/>
    </source>
</evidence>
<dbReference type="SUPFAM" id="SSF52833">
    <property type="entry name" value="Thioredoxin-like"/>
    <property type="match status" value="1"/>
</dbReference>
<reference evidence="1" key="1">
    <citation type="submission" date="2020-09" db="EMBL/GenBank/DDBJ databases">
        <title>A novel bacterium of genus Neiella, isolated from South China Sea.</title>
        <authorList>
            <person name="Huang H."/>
            <person name="Mo K."/>
            <person name="Hu Y."/>
        </authorList>
    </citation>
    <scope>NUCLEOTIDE SEQUENCE</scope>
    <source>
        <strain evidence="1">HB171785</strain>
    </source>
</reference>
<name>A0A8J6QLY3_9GAMM</name>
<dbReference type="RefSeq" id="WP_191145835.1">
    <property type="nucleotide sequence ID" value="NZ_JACXAF010000022.1"/>
</dbReference>
<evidence type="ECO:0000313" key="1">
    <source>
        <dbReference type="EMBL" id="MBD1390777.1"/>
    </source>
</evidence>
<proteinExistence type="predicted"/>
<dbReference type="GO" id="GO:0015035">
    <property type="term" value="F:protein-disulfide reductase activity"/>
    <property type="evidence" value="ECO:0007669"/>
    <property type="project" value="InterPro"/>
</dbReference>
<accession>A0A8J6QLY3</accession>
<gene>
    <name evidence="1" type="ORF">IC617_15200</name>
</gene>
<dbReference type="InterPro" id="IPR036249">
    <property type="entry name" value="Thioredoxin-like_sf"/>
</dbReference>
<dbReference type="InterPro" id="IPR044691">
    <property type="entry name" value="DCC1_Trx"/>
</dbReference>
<comment type="caution">
    <text evidence="1">The sequence shown here is derived from an EMBL/GenBank/DDBJ whole genome shotgun (WGS) entry which is preliminary data.</text>
</comment>
<dbReference type="PANTHER" id="PTHR34290:SF2">
    <property type="entry name" value="OS04G0668800 PROTEIN"/>
    <property type="match status" value="1"/>
</dbReference>
<keyword evidence="2" id="KW-1185">Reference proteome</keyword>
<protein>
    <submittedName>
        <fullName evidence="1">DUF393 domain-containing protein</fullName>
    </submittedName>
</protein>
<dbReference type="PANTHER" id="PTHR34290">
    <property type="entry name" value="SI:CH73-390P7.2"/>
    <property type="match status" value="1"/>
</dbReference>
<dbReference type="EMBL" id="JACXAF010000022">
    <property type="protein sequence ID" value="MBD1390777.1"/>
    <property type="molecule type" value="Genomic_DNA"/>
</dbReference>
<dbReference type="InterPro" id="IPR007263">
    <property type="entry name" value="DCC1-like"/>
</dbReference>
<organism evidence="1 2">
    <name type="scientific">Neiella litorisoli</name>
    <dbReference type="NCBI Taxonomy" id="2771431"/>
    <lineage>
        <taxon>Bacteria</taxon>
        <taxon>Pseudomonadati</taxon>
        <taxon>Pseudomonadota</taxon>
        <taxon>Gammaproteobacteria</taxon>
        <taxon>Alteromonadales</taxon>
        <taxon>Echinimonadaceae</taxon>
        <taxon>Neiella</taxon>
    </lineage>
</organism>
<sequence length="133" mass="15749">MTKLTVFYDGTCPLCVKEMSALQRYDKNQAIRTVDIYSDEFCQFPDIDQQQANRILHAIDDQQQLLLGLDVTYRAWQLVGKGWLYAPLRWKWIKPIADRCYLYFANNRYKISMWLTGTARCTSNRCDINHQNK</sequence>
<dbReference type="AlphaFoldDB" id="A0A8J6QLY3"/>